<proteinExistence type="inferred from homology"/>
<keyword evidence="9" id="KW-1185">Reference proteome</keyword>
<evidence type="ECO:0000256" key="4">
    <source>
        <dbReference type="ARBA" id="ARBA00072708"/>
    </source>
</evidence>
<dbReference type="NCBIfam" id="TIGR00059">
    <property type="entry name" value="L17"/>
    <property type="match status" value="1"/>
</dbReference>
<dbReference type="Gene3D" id="3.90.1030.10">
    <property type="entry name" value="Ribosomal protein L17"/>
    <property type="match status" value="1"/>
</dbReference>
<evidence type="ECO:0000256" key="3">
    <source>
        <dbReference type="ARBA" id="ARBA00023274"/>
    </source>
</evidence>
<dbReference type="InterPro" id="IPR036373">
    <property type="entry name" value="Ribosomal_bL17_sf"/>
</dbReference>
<evidence type="ECO:0000256" key="5">
    <source>
        <dbReference type="ARBA" id="ARBA00077677"/>
    </source>
</evidence>
<keyword evidence="2 7" id="KW-0689">Ribosomal protein</keyword>
<comment type="similarity">
    <text evidence="1 7">Belongs to the bacterial ribosomal protein bL17 family.</text>
</comment>
<dbReference type="InterPro" id="IPR000456">
    <property type="entry name" value="Ribosomal_bL17"/>
</dbReference>
<organism evidence="8 9">
    <name type="scientific">Chrysophaeum taylorii</name>
    <dbReference type="NCBI Taxonomy" id="2483200"/>
    <lineage>
        <taxon>Eukaryota</taxon>
        <taxon>Sar</taxon>
        <taxon>Stramenopiles</taxon>
        <taxon>Ochrophyta</taxon>
        <taxon>Pelagophyceae</taxon>
        <taxon>Pelagomonadales</taxon>
        <taxon>Pelagomonadaceae</taxon>
        <taxon>Chrysophaeum</taxon>
    </lineage>
</organism>
<dbReference type="PANTHER" id="PTHR14413">
    <property type="entry name" value="RIBOSOMAL PROTEIN L17"/>
    <property type="match status" value="1"/>
</dbReference>
<dbReference type="AlphaFoldDB" id="A0AAD7U8A5"/>
<reference evidence="8" key="1">
    <citation type="submission" date="2023-01" db="EMBL/GenBank/DDBJ databases">
        <title>Metagenome sequencing of chrysophaentin producing Chrysophaeum taylorii.</title>
        <authorList>
            <person name="Davison J."/>
            <person name="Bewley C."/>
        </authorList>
    </citation>
    <scope>NUCLEOTIDE SEQUENCE</scope>
    <source>
        <strain evidence="8">NIES-1699</strain>
    </source>
</reference>
<evidence type="ECO:0000313" key="8">
    <source>
        <dbReference type="EMBL" id="KAJ8600050.1"/>
    </source>
</evidence>
<dbReference type="Proteomes" id="UP001230188">
    <property type="component" value="Unassembled WGS sequence"/>
</dbReference>
<sequence length="149" mass="16758">MLVSSLARNIGTKTRLAAQVRGMARNRKLGRTSAHRTAMLRNMVTSLIKHERIQTTTPKAKTLRPYAEKLIRFGKEGTLHAKQLAATIVREQGALRKLFEVLGPRYAERRGGYTRILKLAQRRKGDGADMSVIEFVDRPGELRSPRPPA</sequence>
<dbReference type="EMBL" id="JAQMWT010000531">
    <property type="protein sequence ID" value="KAJ8600050.1"/>
    <property type="molecule type" value="Genomic_DNA"/>
</dbReference>
<dbReference type="HAMAP" id="MF_01368">
    <property type="entry name" value="Ribosomal_bL17"/>
    <property type="match status" value="1"/>
</dbReference>
<evidence type="ECO:0000256" key="6">
    <source>
        <dbReference type="ARBA" id="ARBA00082728"/>
    </source>
</evidence>
<evidence type="ECO:0000256" key="1">
    <source>
        <dbReference type="ARBA" id="ARBA00008777"/>
    </source>
</evidence>
<dbReference type="Pfam" id="PF01196">
    <property type="entry name" value="Ribosomal_L17"/>
    <property type="match status" value="1"/>
</dbReference>
<evidence type="ECO:0000313" key="9">
    <source>
        <dbReference type="Proteomes" id="UP001230188"/>
    </source>
</evidence>
<protein>
    <recommendedName>
        <fullName evidence="4">Large ribosomal subunit protein bL17c</fullName>
    </recommendedName>
    <alternativeName>
        <fullName evidence="5">50S ribosomal protein L17, chloroplastic</fullName>
    </alternativeName>
    <alternativeName>
        <fullName evidence="6">CL17</fullName>
    </alternativeName>
</protein>
<accession>A0AAD7U8A5</accession>
<keyword evidence="3 7" id="KW-0687">Ribonucleoprotein</keyword>
<dbReference type="GO" id="GO:0022625">
    <property type="term" value="C:cytosolic large ribosomal subunit"/>
    <property type="evidence" value="ECO:0007669"/>
    <property type="project" value="TreeGrafter"/>
</dbReference>
<dbReference type="GO" id="GO:0006412">
    <property type="term" value="P:translation"/>
    <property type="evidence" value="ECO:0007669"/>
    <property type="project" value="InterPro"/>
</dbReference>
<gene>
    <name evidence="8" type="ORF">CTAYLR_001826</name>
</gene>
<evidence type="ECO:0000256" key="2">
    <source>
        <dbReference type="ARBA" id="ARBA00022980"/>
    </source>
</evidence>
<name>A0AAD7U8A5_9STRA</name>
<comment type="caution">
    <text evidence="8">The sequence shown here is derived from an EMBL/GenBank/DDBJ whole genome shotgun (WGS) entry which is preliminary data.</text>
</comment>
<dbReference type="FunFam" id="3.90.1030.10:FF:000001">
    <property type="entry name" value="50S ribosomal protein L17"/>
    <property type="match status" value="1"/>
</dbReference>
<dbReference type="GO" id="GO:0003735">
    <property type="term" value="F:structural constituent of ribosome"/>
    <property type="evidence" value="ECO:0007669"/>
    <property type="project" value="InterPro"/>
</dbReference>
<dbReference type="PANTHER" id="PTHR14413:SF16">
    <property type="entry name" value="LARGE RIBOSOMAL SUBUNIT PROTEIN BL17M"/>
    <property type="match status" value="1"/>
</dbReference>
<dbReference type="SUPFAM" id="SSF64263">
    <property type="entry name" value="Prokaryotic ribosomal protein L17"/>
    <property type="match status" value="1"/>
</dbReference>
<evidence type="ECO:0000256" key="7">
    <source>
        <dbReference type="RuleBase" id="RU000660"/>
    </source>
</evidence>